<keyword evidence="5 6" id="KW-0472">Membrane</keyword>
<dbReference type="Ensembl" id="ENSSSCT00015108894.1">
    <property type="protein sequence ID" value="ENSSSCP00015046240.1"/>
    <property type="gene ID" value="ENSSSCG00015080133.1"/>
</dbReference>
<feature type="transmembrane region" description="Helical" evidence="6">
    <location>
        <begin position="88"/>
        <end position="112"/>
    </location>
</feature>
<dbReference type="InterPro" id="IPR018499">
    <property type="entry name" value="Tetraspanin/Peripherin"/>
</dbReference>
<reference evidence="7" key="1">
    <citation type="submission" date="2025-05" db="UniProtKB">
        <authorList>
            <consortium name="Ensembl"/>
        </authorList>
    </citation>
    <scope>IDENTIFICATION</scope>
</reference>
<dbReference type="PANTHER" id="PTHR19282:SF455">
    <property type="entry name" value="TETRASPANIN-16"/>
    <property type="match status" value="1"/>
</dbReference>
<dbReference type="PANTHER" id="PTHR19282">
    <property type="entry name" value="TETRASPANIN"/>
    <property type="match status" value="1"/>
</dbReference>
<dbReference type="Proteomes" id="UP000694726">
    <property type="component" value="Unplaced"/>
</dbReference>
<dbReference type="Proteomes" id="UP000694725">
    <property type="component" value="Unplaced"/>
</dbReference>
<evidence type="ECO:0000256" key="5">
    <source>
        <dbReference type="ARBA" id="ARBA00023136"/>
    </source>
</evidence>
<protein>
    <recommendedName>
        <fullName evidence="6">Tetraspanin</fullName>
    </recommendedName>
</protein>
<dbReference type="AlphaFoldDB" id="A0A8D1BN71"/>
<dbReference type="InterPro" id="IPR008952">
    <property type="entry name" value="Tetraspanin_EC2_sf"/>
</dbReference>
<dbReference type="Ensembl" id="ENSSSCT00025093658.1">
    <property type="protein sequence ID" value="ENSSSCP00025041092.1"/>
    <property type="gene ID" value="ENSSSCG00025068205.1"/>
</dbReference>
<dbReference type="GO" id="GO:0016020">
    <property type="term" value="C:membrane"/>
    <property type="evidence" value="ECO:0007669"/>
    <property type="project" value="UniProtKB-SubCell"/>
</dbReference>
<feature type="transmembrane region" description="Helical" evidence="6">
    <location>
        <begin position="14"/>
        <end position="36"/>
    </location>
</feature>
<name>A0A8D1BN71_PIG</name>
<proteinExistence type="inferred from homology"/>
<dbReference type="Ensembl" id="ENSSSCT00065076388.1">
    <property type="protein sequence ID" value="ENSSSCP00065033240.1"/>
    <property type="gene ID" value="ENSSSCG00065055792.1"/>
</dbReference>
<dbReference type="CDD" id="cd03156">
    <property type="entry name" value="uroplakin_I_like_LEL"/>
    <property type="match status" value="1"/>
</dbReference>
<dbReference type="Pfam" id="PF00335">
    <property type="entry name" value="Tetraspanin"/>
    <property type="match status" value="1"/>
</dbReference>
<comment type="caution">
    <text evidence="6">Lacks conserved residue(s) required for the propagation of feature annotation.</text>
</comment>
<dbReference type="OMA" id="MEWNLVM"/>
<evidence type="ECO:0000313" key="8">
    <source>
        <dbReference type="Proteomes" id="UP000694722"/>
    </source>
</evidence>
<evidence type="ECO:0000256" key="4">
    <source>
        <dbReference type="ARBA" id="ARBA00022989"/>
    </source>
</evidence>
<dbReference type="PRINTS" id="PR00259">
    <property type="entry name" value="TMFOUR"/>
</dbReference>
<sequence length="251" mass="27772">MAEVHTTYYSLKKLLSFFNGIMALSGMILISLGIYVNFRGAVLTRVLGLSSAYLLQVGYLCLGMGCITLLLGFAGWHGAIKENRSTLLFCFLFMVIIFIVEITVATVVLAFFSIVQEVSLEHNFATLRKNYRGYNEPDDYSMEWNLVMEKLKRCGVKNYTDFSGSSFERTTGHTYPRGCCKSIGTMACDGRNVSTNVIHQEGCFPKLLKITKTHSIKLSGASLGAAVGPPGTHQALLLNTNCRLWSCETQV</sequence>
<evidence type="ECO:0000256" key="3">
    <source>
        <dbReference type="ARBA" id="ARBA00022692"/>
    </source>
</evidence>
<keyword evidence="3 6" id="KW-0812">Transmembrane</keyword>
<dbReference type="Proteomes" id="UP000694727">
    <property type="component" value="Unplaced"/>
</dbReference>
<dbReference type="Ensembl" id="ENSSSCT00055023897.1">
    <property type="protein sequence ID" value="ENSSSCP00055018909.1"/>
    <property type="gene ID" value="ENSSSCG00055012205.1"/>
</dbReference>
<dbReference type="FunFam" id="1.10.1450.10:FF:000027">
    <property type="entry name" value="Tetraspanin"/>
    <property type="match status" value="1"/>
</dbReference>
<comment type="subcellular location">
    <subcellularLocation>
        <location evidence="1 6">Membrane</location>
        <topology evidence="1 6">Multi-pass membrane protein</topology>
    </subcellularLocation>
</comment>
<evidence type="ECO:0000256" key="1">
    <source>
        <dbReference type="ARBA" id="ARBA00004141"/>
    </source>
</evidence>
<dbReference type="InterPro" id="IPR000301">
    <property type="entry name" value="Tetraspanin_animals"/>
</dbReference>
<dbReference type="Proteomes" id="UP000694722">
    <property type="component" value="Unplaced"/>
</dbReference>
<dbReference type="Gene3D" id="1.10.1450.10">
    <property type="entry name" value="Tetraspanin"/>
    <property type="match status" value="1"/>
</dbReference>
<feature type="transmembrane region" description="Helical" evidence="6">
    <location>
        <begin position="56"/>
        <end position="76"/>
    </location>
</feature>
<accession>A0A8D1BN71</accession>
<dbReference type="Proteomes" id="UP000694724">
    <property type="component" value="Unplaced"/>
</dbReference>
<comment type="similarity">
    <text evidence="2 6">Belongs to the tetraspanin (TM4SF) family.</text>
</comment>
<dbReference type="SUPFAM" id="SSF48652">
    <property type="entry name" value="Tetraspanin"/>
    <property type="match status" value="1"/>
</dbReference>
<evidence type="ECO:0000313" key="7">
    <source>
        <dbReference type="Ensembl" id="ENSSSCP00040002575.1"/>
    </source>
</evidence>
<dbReference type="Ensembl" id="ENSSSCT00050060704.1">
    <property type="protein sequence ID" value="ENSSSCP00050026102.1"/>
    <property type="gene ID" value="ENSSSCG00050044589.1"/>
</dbReference>
<dbReference type="Ensembl" id="ENSSSCT00040006435.1">
    <property type="protein sequence ID" value="ENSSSCP00040002575.1"/>
    <property type="gene ID" value="ENSSSCG00040004834.1"/>
</dbReference>
<dbReference type="PIRSF" id="PIRSF002419">
    <property type="entry name" value="Tetraspanin"/>
    <property type="match status" value="1"/>
</dbReference>
<evidence type="ECO:0000256" key="2">
    <source>
        <dbReference type="ARBA" id="ARBA00006840"/>
    </source>
</evidence>
<organism evidence="7 8">
    <name type="scientific">Sus scrofa</name>
    <name type="common">Pig</name>
    <dbReference type="NCBI Taxonomy" id="9823"/>
    <lineage>
        <taxon>Eukaryota</taxon>
        <taxon>Metazoa</taxon>
        <taxon>Chordata</taxon>
        <taxon>Craniata</taxon>
        <taxon>Vertebrata</taxon>
        <taxon>Euteleostomi</taxon>
        <taxon>Mammalia</taxon>
        <taxon>Eutheria</taxon>
        <taxon>Laurasiatheria</taxon>
        <taxon>Artiodactyla</taxon>
        <taxon>Suina</taxon>
        <taxon>Suidae</taxon>
        <taxon>Sus</taxon>
    </lineage>
</organism>
<evidence type="ECO:0000256" key="6">
    <source>
        <dbReference type="RuleBase" id="RU361218"/>
    </source>
</evidence>
<keyword evidence="4 6" id="KW-1133">Transmembrane helix</keyword>
<dbReference type="Proteomes" id="UP000694571">
    <property type="component" value="Unplaced"/>
</dbReference>